<keyword evidence="5 8" id="KW-1133">Transmembrane helix</keyword>
<keyword evidence="6 8" id="KW-0472">Membrane</keyword>
<feature type="transmembrane region" description="Helical" evidence="8">
    <location>
        <begin position="859"/>
        <end position="880"/>
    </location>
</feature>
<feature type="region of interest" description="Disordered" evidence="7">
    <location>
        <begin position="804"/>
        <end position="829"/>
    </location>
</feature>
<comment type="caution">
    <text evidence="11">The sequence shown here is derived from an EMBL/GenBank/DDBJ whole genome shotgun (WGS) entry which is preliminary data.</text>
</comment>
<dbReference type="EMBL" id="JAANYQ010000017">
    <property type="protein sequence ID" value="KAF4120384.1"/>
    <property type="molecule type" value="Genomic_DNA"/>
</dbReference>
<dbReference type="OrthoDB" id="6500128at2759"/>
<dbReference type="SUPFAM" id="SSF52540">
    <property type="entry name" value="P-loop containing nucleoside triphosphate hydrolases"/>
    <property type="match status" value="2"/>
</dbReference>
<dbReference type="FunFam" id="3.40.50.300:FF:001471">
    <property type="entry name" value="P-loop containing nucleoside triphosphate hydrolase protein"/>
    <property type="match status" value="1"/>
</dbReference>
<dbReference type="Pfam" id="PF00664">
    <property type="entry name" value="ABC_membrane"/>
    <property type="match status" value="2"/>
</dbReference>
<dbReference type="Gene3D" id="3.40.50.300">
    <property type="entry name" value="P-loop containing nucleotide triphosphate hydrolases"/>
    <property type="match status" value="2"/>
</dbReference>
<feature type="transmembrane region" description="Helical" evidence="8">
    <location>
        <begin position="174"/>
        <end position="194"/>
    </location>
</feature>
<dbReference type="PANTHER" id="PTHR43394">
    <property type="entry name" value="ATP-DEPENDENT PERMEASE MDL1, MITOCHONDRIAL"/>
    <property type="match status" value="1"/>
</dbReference>
<dbReference type="PROSITE" id="PS50929">
    <property type="entry name" value="ABC_TM1F"/>
    <property type="match status" value="2"/>
</dbReference>
<evidence type="ECO:0000256" key="6">
    <source>
        <dbReference type="ARBA" id="ARBA00023136"/>
    </source>
</evidence>
<dbReference type="InterPro" id="IPR039421">
    <property type="entry name" value="Type_1_exporter"/>
</dbReference>
<dbReference type="InterPro" id="IPR036640">
    <property type="entry name" value="ABC1_TM_sf"/>
</dbReference>
<feature type="compositionally biased region" description="Basic and acidic residues" evidence="7">
    <location>
        <begin position="808"/>
        <end position="829"/>
    </location>
</feature>
<gene>
    <name evidence="11" type="ORF">GMORB2_3185</name>
</gene>
<dbReference type="RefSeq" id="XP_035319036.1">
    <property type="nucleotide sequence ID" value="XM_035465161.1"/>
</dbReference>
<reference evidence="11" key="1">
    <citation type="submission" date="2020-03" db="EMBL/GenBank/DDBJ databases">
        <title>Site-based positive gene gene selection in Geosmithia morbida across the United States reveals a broad range of putative effectors and factors for local host and environmental adapation.</title>
        <authorList>
            <person name="Onufrak A."/>
            <person name="Murdoch R.W."/>
            <person name="Gazis R."/>
            <person name="Huff M."/>
            <person name="Staton M."/>
            <person name="Klingeman W."/>
            <person name="Hadziabdic D."/>
        </authorList>
    </citation>
    <scope>NUCLEOTIDE SEQUENCE</scope>
    <source>
        <strain evidence="11">1262</strain>
    </source>
</reference>
<dbReference type="PANTHER" id="PTHR43394:SF15">
    <property type="entry name" value="ALPHA-FACTOR-TRANSPORTING ATPASE"/>
    <property type="match status" value="1"/>
</dbReference>
<feature type="domain" description="ABC transporter" evidence="9">
    <location>
        <begin position="1180"/>
        <end position="1422"/>
    </location>
</feature>
<feature type="domain" description="ABC transmembrane type-1" evidence="10">
    <location>
        <begin position="23"/>
        <end position="314"/>
    </location>
</feature>
<keyword evidence="3" id="KW-0547">Nucleotide-binding</keyword>
<keyword evidence="12" id="KW-1185">Reference proteome</keyword>
<evidence type="ECO:0000259" key="9">
    <source>
        <dbReference type="PROSITE" id="PS50893"/>
    </source>
</evidence>
<dbReference type="GO" id="GO:0015421">
    <property type="term" value="F:ABC-type oligopeptide transporter activity"/>
    <property type="evidence" value="ECO:0007669"/>
    <property type="project" value="TreeGrafter"/>
</dbReference>
<dbReference type="SMART" id="SM00382">
    <property type="entry name" value="AAA"/>
    <property type="match status" value="2"/>
</dbReference>
<evidence type="ECO:0000313" key="12">
    <source>
        <dbReference type="Proteomes" id="UP000749293"/>
    </source>
</evidence>
<name>A0A9P4YRD4_9HYPO</name>
<dbReference type="Proteomes" id="UP000749293">
    <property type="component" value="Unassembled WGS sequence"/>
</dbReference>
<feature type="domain" description="ABC transmembrane type-1" evidence="10">
    <location>
        <begin position="860"/>
        <end position="1146"/>
    </location>
</feature>
<dbReference type="Gene3D" id="1.20.1560.10">
    <property type="entry name" value="ABC transporter type 1, transmembrane domain"/>
    <property type="match status" value="2"/>
</dbReference>
<evidence type="ECO:0000256" key="4">
    <source>
        <dbReference type="ARBA" id="ARBA00022840"/>
    </source>
</evidence>
<evidence type="ECO:0000313" key="11">
    <source>
        <dbReference type="EMBL" id="KAF4120384.1"/>
    </source>
</evidence>
<sequence length="1427" mass="156040">MATKSTWRHLFVFTKSSHIGTLVAAVSVCAATAGLKTILAVFLGKIFDVISDFGTGKKTGSEAMDGVRDWCLVLVGVGFGNWLVNSIFLALWIVFGELQAASVREDMLASLIRYELSWFDYQEQGVSSLLVRIQTQTRELQLATSQLFGLFVSDTMTSLASFGLAVYYSWRLTLVLLATLPVSLAILTLVTRPLEPAIQEQRRHLASASKHVTSSVTAVDLVNVFNGHDYELRQYTTSIRQAARAYLIQARCNSIQMGYVSFWVIAIFAVGFWYGLSLVQDGLPPGSILTTFYATLASFQGVESLMPHWLVLSKGMSAGAFLKAVVTENSMSGPQRQKQQSTGGMIPGNCSGRVELSNVSFAYPSTPDNHVVSRVSLIFPAGETIFIVGKSGSGKSTIGSLVANLYEPLAGNIQVDDRPMRALDLEWVHNNITLVQQTSAFFNDTIFQNVALGSHDPNSVTEQQVLSACKAAILQPTISALPQGLQTNVGPDGHTLSGGQKQRLKLARAFMRDAPVMVLDEITSGLDHVTRSLVFDSIRSRRRNKTTIFITHDTSQIGDDDFVYVMEDHQVVQEGLKKDLLRHQGGHFEALATRDTAITTNVKNPLTLTIDVKSTDTAHLSTLSPSTPMVRTKSSRVADYLLDRLDSRALTPGNPHMSSRIPSIGPSMDYVVQPRRDDTIRMPADSRSRSSPPPDPDHAPGEWTNETKRFSRYLSDKFSLGNDQRDLHNSVTPSATFFPHKTSQENLLRHSFTSGFSFSQHNSVPTSLDLEAGAIEMAFGQIDIQRPAQDEETSRFSLTNEEPYQCNEEGHDGDHNYDRDEPPLDDDFPKPKAIKKRDSIFTTLKTVWPGIGPRDKATLIIGVISSIIGAAAIPAFSYSFAQLLSVMTAPGDKVSSGKEWAGIMLALALIDGACWGGSRYLLERVGESWVNSIRTEALRRILLQPMPWFRRSSNSPSRISECLDRNAEEMRNIVGKFIPIIVAVAIIVCVSVLWALAVSWKLALVTLTPYPAMLGAVKIFTILSSRWEAQCNEAAEEVSATATEILVNIRLVRTFNLEHYFSQRYQQGISRTLLVGFKRALFTCGAYGLYQSLNYAMTSLAFYYGTLLLADKKELDVADVIQVINLSLFSIGTATGILSSIPQLTMAQATASRIISYINMSTEPPEGQKGSTKLVTPLPVTMKSLSFSRNRNIVLHGVSLDIQPGRCTAIVGHSGCGKSTILSLILGLEAVNADGLEYASVPSKHVDVGNMRRHPGMMSYVPQASFLFPASISDNITYGLPVDSTLRHPENVADAARTASIHDWIVSLPQGYDTLVGDGGQTVSGGQAQRLSIARALVRHPSLLVLDEPTSALDAENAAVIQETVRNAHGADRAVIFVTHSRKMMQAADYIIMLGEGGVVLQQGKYNELVNARGPFAHLVGSNDDVV</sequence>
<evidence type="ECO:0000256" key="5">
    <source>
        <dbReference type="ARBA" id="ARBA00022989"/>
    </source>
</evidence>
<feature type="transmembrane region" description="Helical" evidence="8">
    <location>
        <begin position="67"/>
        <end position="95"/>
    </location>
</feature>
<dbReference type="CDD" id="cd18577">
    <property type="entry name" value="ABC_6TM_Pgp_ABCB1_D1_like"/>
    <property type="match status" value="1"/>
</dbReference>
<dbReference type="PROSITE" id="PS00211">
    <property type="entry name" value="ABC_TRANSPORTER_1"/>
    <property type="match status" value="2"/>
</dbReference>
<dbReference type="InterPro" id="IPR017871">
    <property type="entry name" value="ABC_transporter-like_CS"/>
</dbReference>
<feature type="transmembrane region" description="Helical" evidence="8">
    <location>
        <begin position="147"/>
        <end position="168"/>
    </location>
</feature>
<evidence type="ECO:0000256" key="3">
    <source>
        <dbReference type="ARBA" id="ARBA00022741"/>
    </source>
</evidence>
<comment type="subcellular location">
    <subcellularLocation>
        <location evidence="1">Membrane</location>
        <topology evidence="1">Multi-pass membrane protein</topology>
    </subcellularLocation>
</comment>
<proteinExistence type="predicted"/>
<dbReference type="InterPro" id="IPR027417">
    <property type="entry name" value="P-loop_NTPase"/>
</dbReference>
<dbReference type="GO" id="GO:0005524">
    <property type="term" value="F:ATP binding"/>
    <property type="evidence" value="ECO:0007669"/>
    <property type="project" value="UniProtKB-KW"/>
</dbReference>
<dbReference type="InterPro" id="IPR003439">
    <property type="entry name" value="ABC_transporter-like_ATP-bd"/>
</dbReference>
<dbReference type="GO" id="GO:0090374">
    <property type="term" value="P:oligopeptide export from mitochondrion"/>
    <property type="evidence" value="ECO:0007669"/>
    <property type="project" value="TreeGrafter"/>
</dbReference>
<feature type="transmembrane region" description="Helical" evidence="8">
    <location>
        <begin position="257"/>
        <end position="276"/>
    </location>
</feature>
<dbReference type="SUPFAM" id="SSF90123">
    <property type="entry name" value="ABC transporter transmembrane region"/>
    <property type="match status" value="2"/>
</dbReference>
<feature type="transmembrane region" description="Helical" evidence="8">
    <location>
        <begin position="1002"/>
        <end position="1023"/>
    </location>
</feature>
<dbReference type="InterPro" id="IPR011527">
    <property type="entry name" value="ABC1_TM_dom"/>
</dbReference>
<feature type="transmembrane region" description="Helical" evidence="8">
    <location>
        <begin position="21"/>
        <end position="47"/>
    </location>
</feature>
<dbReference type="PROSITE" id="PS50893">
    <property type="entry name" value="ABC_TRANSPORTER_2"/>
    <property type="match status" value="2"/>
</dbReference>
<dbReference type="GO" id="GO:0016887">
    <property type="term" value="F:ATP hydrolysis activity"/>
    <property type="evidence" value="ECO:0007669"/>
    <property type="project" value="InterPro"/>
</dbReference>
<dbReference type="CDD" id="cd18578">
    <property type="entry name" value="ABC_6TM_Pgp_ABCB1_D2_like"/>
    <property type="match status" value="1"/>
</dbReference>
<dbReference type="GO" id="GO:0005743">
    <property type="term" value="C:mitochondrial inner membrane"/>
    <property type="evidence" value="ECO:0007669"/>
    <property type="project" value="TreeGrafter"/>
</dbReference>
<feature type="region of interest" description="Disordered" evidence="7">
    <location>
        <begin position="681"/>
        <end position="706"/>
    </location>
</feature>
<feature type="compositionally biased region" description="Basic and acidic residues" evidence="7">
    <location>
        <begin position="695"/>
        <end position="706"/>
    </location>
</feature>
<evidence type="ECO:0000256" key="8">
    <source>
        <dbReference type="SAM" id="Phobius"/>
    </source>
</evidence>
<keyword evidence="4 11" id="KW-0067">ATP-binding</keyword>
<evidence type="ECO:0000256" key="7">
    <source>
        <dbReference type="SAM" id="MobiDB-lite"/>
    </source>
</evidence>
<keyword evidence="2 8" id="KW-0812">Transmembrane</keyword>
<evidence type="ECO:0000256" key="2">
    <source>
        <dbReference type="ARBA" id="ARBA00022692"/>
    </source>
</evidence>
<accession>A0A9P4YRD4</accession>
<feature type="domain" description="ABC transporter" evidence="9">
    <location>
        <begin position="354"/>
        <end position="593"/>
    </location>
</feature>
<evidence type="ECO:0000256" key="1">
    <source>
        <dbReference type="ARBA" id="ARBA00004141"/>
    </source>
</evidence>
<protein>
    <submittedName>
        <fullName evidence="11">ATP-binding cassette, subfamily B (MDR/TAP), member 1</fullName>
    </submittedName>
</protein>
<dbReference type="InterPro" id="IPR003593">
    <property type="entry name" value="AAA+_ATPase"/>
</dbReference>
<feature type="transmembrane region" description="Helical" evidence="8">
    <location>
        <begin position="973"/>
        <end position="996"/>
    </location>
</feature>
<organism evidence="11 12">
    <name type="scientific">Geosmithia morbida</name>
    <dbReference type="NCBI Taxonomy" id="1094350"/>
    <lineage>
        <taxon>Eukaryota</taxon>
        <taxon>Fungi</taxon>
        <taxon>Dikarya</taxon>
        <taxon>Ascomycota</taxon>
        <taxon>Pezizomycotina</taxon>
        <taxon>Sordariomycetes</taxon>
        <taxon>Hypocreomycetidae</taxon>
        <taxon>Hypocreales</taxon>
        <taxon>Bionectriaceae</taxon>
        <taxon>Geosmithia</taxon>
    </lineage>
</organism>
<dbReference type="GeneID" id="55969413"/>
<dbReference type="Pfam" id="PF00005">
    <property type="entry name" value="ABC_tran"/>
    <property type="match status" value="2"/>
</dbReference>
<evidence type="ECO:0000259" key="10">
    <source>
        <dbReference type="PROSITE" id="PS50929"/>
    </source>
</evidence>